<dbReference type="Proteomes" id="UP000494256">
    <property type="component" value="Unassembled WGS sequence"/>
</dbReference>
<evidence type="ECO:0000313" key="2">
    <source>
        <dbReference type="EMBL" id="CAB3255954.1"/>
    </source>
</evidence>
<organism evidence="2 3">
    <name type="scientific">Arctia plantaginis</name>
    <name type="common">Wood tiger moth</name>
    <name type="synonym">Phalaena plantaginis</name>
    <dbReference type="NCBI Taxonomy" id="874455"/>
    <lineage>
        <taxon>Eukaryota</taxon>
        <taxon>Metazoa</taxon>
        <taxon>Ecdysozoa</taxon>
        <taxon>Arthropoda</taxon>
        <taxon>Hexapoda</taxon>
        <taxon>Insecta</taxon>
        <taxon>Pterygota</taxon>
        <taxon>Neoptera</taxon>
        <taxon>Endopterygota</taxon>
        <taxon>Lepidoptera</taxon>
        <taxon>Glossata</taxon>
        <taxon>Ditrysia</taxon>
        <taxon>Noctuoidea</taxon>
        <taxon>Erebidae</taxon>
        <taxon>Arctiinae</taxon>
        <taxon>Arctia</taxon>
    </lineage>
</organism>
<reference evidence="2 3" key="1">
    <citation type="submission" date="2020-04" db="EMBL/GenBank/DDBJ databases">
        <authorList>
            <person name="Wallbank WR R."/>
            <person name="Pardo Diaz C."/>
            <person name="Kozak K."/>
            <person name="Martin S."/>
            <person name="Jiggins C."/>
            <person name="Moest M."/>
            <person name="Warren A I."/>
            <person name="Byers J.R.P. K."/>
            <person name="Montejo-Kovacevich G."/>
            <person name="Yen C E."/>
        </authorList>
    </citation>
    <scope>NUCLEOTIDE SEQUENCE [LARGE SCALE GENOMIC DNA]</scope>
</reference>
<gene>
    <name evidence="2" type="ORF">APLA_LOCUS15513</name>
</gene>
<evidence type="ECO:0000256" key="1">
    <source>
        <dbReference type="SAM" id="Phobius"/>
    </source>
</evidence>
<sequence>MMSVIFYYFGIIIFIFSYDLSQCFRLQLTPGVPMVRQFDTNYVEDVILKTRRNGRRSEYVFSIEFTSKHFWANNNVSLHFIFYEYLHNEYRPSFVEMHYKICDLILKDMLLGPVVRKAGITVCPLPPGRYRMMNMTFNREFPSVWPFEKGKCEEIIKLEPSGKDIARGDLVLSFKMLKT</sequence>
<dbReference type="OrthoDB" id="286107at2759"/>
<comment type="caution">
    <text evidence="2">The sequence shown here is derived from an EMBL/GenBank/DDBJ whole genome shotgun (WGS) entry which is preliminary data.</text>
</comment>
<evidence type="ECO:0000313" key="3">
    <source>
        <dbReference type="Proteomes" id="UP000494256"/>
    </source>
</evidence>
<proteinExistence type="predicted"/>
<keyword evidence="1" id="KW-0472">Membrane</keyword>
<feature type="transmembrane region" description="Helical" evidence="1">
    <location>
        <begin position="6"/>
        <end position="26"/>
    </location>
</feature>
<dbReference type="EMBL" id="CADEBD010000443">
    <property type="protein sequence ID" value="CAB3255954.1"/>
    <property type="molecule type" value="Genomic_DNA"/>
</dbReference>
<protein>
    <submittedName>
        <fullName evidence="2">Uncharacterized protein</fullName>
    </submittedName>
</protein>
<dbReference type="AlphaFoldDB" id="A0A8S1BC68"/>
<name>A0A8S1BC68_ARCPL</name>
<keyword evidence="1" id="KW-0812">Transmembrane</keyword>
<keyword evidence="1" id="KW-1133">Transmembrane helix</keyword>
<accession>A0A8S1BC68</accession>